<evidence type="ECO:0000256" key="4">
    <source>
        <dbReference type="ARBA" id="ARBA00022679"/>
    </source>
</evidence>
<dbReference type="InterPro" id="IPR036097">
    <property type="entry name" value="HisK_dim/P_sf"/>
</dbReference>
<dbReference type="Proteomes" id="UP000198775">
    <property type="component" value="Unassembled WGS sequence"/>
</dbReference>
<evidence type="ECO:0000256" key="2">
    <source>
        <dbReference type="ARBA" id="ARBA00012438"/>
    </source>
</evidence>
<feature type="domain" description="PAS" evidence="9">
    <location>
        <begin position="258"/>
        <end position="333"/>
    </location>
</feature>
<dbReference type="PROSITE" id="PS50109">
    <property type="entry name" value="HIS_KIN"/>
    <property type="match status" value="1"/>
</dbReference>
<proteinExistence type="predicted"/>
<dbReference type="InterPro" id="IPR011006">
    <property type="entry name" value="CheY-like_superfamily"/>
</dbReference>
<keyword evidence="3" id="KW-0597">Phosphoprotein</keyword>
<dbReference type="PROSITE" id="PS50113">
    <property type="entry name" value="PAC"/>
    <property type="match status" value="3"/>
</dbReference>
<organism evidence="11 12">
    <name type="scientific">Halorientalis persicus</name>
    <dbReference type="NCBI Taxonomy" id="1367881"/>
    <lineage>
        <taxon>Archaea</taxon>
        <taxon>Methanobacteriati</taxon>
        <taxon>Methanobacteriota</taxon>
        <taxon>Stenosarchaea group</taxon>
        <taxon>Halobacteria</taxon>
        <taxon>Halobacteriales</taxon>
        <taxon>Haloarculaceae</taxon>
        <taxon>Halorientalis</taxon>
    </lineage>
</organism>
<dbReference type="InterPro" id="IPR000014">
    <property type="entry name" value="PAS"/>
</dbReference>
<feature type="domain" description="PAS" evidence="9">
    <location>
        <begin position="686"/>
        <end position="757"/>
    </location>
</feature>
<dbReference type="NCBIfam" id="TIGR00229">
    <property type="entry name" value="sensory_box"/>
    <property type="match status" value="4"/>
</dbReference>
<dbReference type="InterPro" id="IPR003661">
    <property type="entry name" value="HisK_dim/P_dom"/>
</dbReference>
<dbReference type="CDD" id="cd00082">
    <property type="entry name" value="HisKA"/>
    <property type="match status" value="1"/>
</dbReference>
<dbReference type="CDD" id="cd00156">
    <property type="entry name" value="REC"/>
    <property type="match status" value="1"/>
</dbReference>
<dbReference type="Pfam" id="PF01590">
    <property type="entry name" value="GAF"/>
    <property type="match status" value="1"/>
</dbReference>
<dbReference type="CDD" id="cd00130">
    <property type="entry name" value="PAS"/>
    <property type="match status" value="5"/>
</dbReference>
<dbReference type="Gene3D" id="1.10.287.130">
    <property type="match status" value="1"/>
</dbReference>
<dbReference type="PANTHER" id="PTHR43304:SF1">
    <property type="entry name" value="PAC DOMAIN-CONTAINING PROTEIN"/>
    <property type="match status" value="1"/>
</dbReference>
<keyword evidence="12" id="KW-1185">Reference proteome</keyword>
<dbReference type="InterPro" id="IPR013655">
    <property type="entry name" value="PAS_fold_3"/>
</dbReference>
<evidence type="ECO:0000313" key="11">
    <source>
        <dbReference type="EMBL" id="SEN94177.1"/>
    </source>
</evidence>
<dbReference type="InterPro" id="IPR000700">
    <property type="entry name" value="PAS-assoc_C"/>
</dbReference>
<dbReference type="SMART" id="SM00448">
    <property type="entry name" value="REC"/>
    <property type="match status" value="1"/>
</dbReference>
<dbReference type="InterPro" id="IPR001789">
    <property type="entry name" value="Sig_transdc_resp-reg_receiver"/>
</dbReference>
<evidence type="ECO:0000256" key="3">
    <source>
        <dbReference type="ARBA" id="ARBA00022553"/>
    </source>
</evidence>
<dbReference type="SMART" id="SM00091">
    <property type="entry name" value="PAS"/>
    <property type="match status" value="6"/>
</dbReference>
<dbReference type="SMART" id="SM00065">
    <property type="entry name" value="GAF"/>
    <property type="match status" value="2"/>
</dbReference>
<dbReference type="InterPro" id="IPR035965">
    <property type="entry name" value="PAS-like_dom_sf"/>
</dbReference>
<feature type="domain" description="PAS" evidence="9">
    <location>
        <begin position="562"/>
        <end position="633"/>
    </location>
</feature>
<dbReference type="EC" id="2.7.13.3" evidence="2"/>
<feature type="domain" description="PAC" evidence="10">
    <location>
        <begin position="637"/>
        <end position="689"/>
    </location>
</feature>
<dbReference type="Gene3D" id="3.30.450.40">
    <property type="match status" value="2"/>
</dbReference>
<dbReference type="SUPFAM" id="SSF52172">
    <property type="entry name" value="CheY-like"/>
    <property type="match status" value="1"/>
</dbReference>
<dbReference type="Pfam" id="PF08448">
    <property type="entry name" value="PAS_4"/>
    <property type="match status" value="4"/>
</dbReference>
<reference evidence="12" key="1">
    <citation type="submission" date="2016-10" db="EMBL/GenBank/DDBJ databases">
        <authorList>
            <person name="Varghese N."/>
            <person name="Submissions S."/>
        </authorList>
    </citation>
    <scope>NUCLEOTIDE SEQUENCE [LARGE SCALE GENOMIC DNA]</scope>
    <source>
        <strain evidence="12">IBRC-M 10043</strain>
    </source>
</reference>
<evidence type="ECO:0000259" key="9">
    <source>
        <dbReference type="PROSITE" id="PS50112"/>
    </source>
</evidence>
<dbReference type="Pfam" id="PF00512">
    <property type="entry name" value="HisKA"/>
    <property type="match status" value="1"/>
</dbReference>
<dbReference type="SUPFAM" id="SSF55874">
    <property type="entry name" value="ATPase domain of HSP90 chaperone/DNA topoisomerase II/histidine kinase"/>
    <property type="match status" value="1"/>
</dbReference>
<comment type="catalytic activity">
    <reaction evidence="1">
        <text>ATP + protein L-histidine = ADP + protein N-phospho-L-histidine.</text>
        <dbReference type="EC" id="2.7.13.3"/>
    </reaction>
</comment>
<sequence length="1431" mass="158605">MSTPSDESDAPIRVLYVNDDEAFADLVRTKLELVAPSVELTVENGLEPALDRLGEGTVDCVVTAYSVADGSGIDLIERVQERDDDVPTILFTGRGSERIASQATQAGVSDYIPIQSEQDDFEILAARIETLVDAARQRQRADALSNRFRRTIERTTDAIYAVDSDWRIEYMNERMATRVDCDPEAAVGTVLWEQFPTVVGTDLEANYRAAMASGDPVSFEQYIDEPYDYWVEVRAFPDEDGLTVFSREITGRRERQLELQRQERVLQNVHDVVFAVDADLDVHFANSAAARLLGQDSPADIEGRSLATLVGGMATPEAVEEFRTAVSRTLSGTDAESDGGLTGLYDFDLRIGLETRAGNRTFDVRLTPFEAADVRQVLVVARDVTDQSEARTQLERERDALGEIQRVMADRDLTTDARLQQVLSSARDVLELDIGILARIEDRDYEITAVSAPESPLSAGDRFDLGETFCDLVVDRGEPVSFRSASQGDVETHPAYEKQGLESYLGAPVTVDGAHYGTLNFSSPDGRDRPFSAFETTLVRLLAQWVGTELSRRRSKERAEASRDRLRQIIDTLPQLVFVKDADGEYLLANEPLAEAYGTAVDELEGATDAAFAASPDEVERFQTDDLEVIESGEPKHIPEEPLTTADGERRVVETTKIPYEPIDADADAVLGVATDITERKRRERELARYEALVESMDTGAVVVDSDRRIEYVNEQIVAMSESTREELVGRSVMPLAREVTDDTAARDRLADALEAALAGDEIPHDRVELDIDSPAGARTVEYMFSSFRHEDEVKAAIIARDITARTERERELNAVKERLDLAVTGANLGVWDWNLETDEVVFNDQWAEMLGYAPDEIGSHIDEWEKRAHPEDLPETEAKLQAHLDGETDYYDAEHRMRTKDGDWLWIRDVGKVFERADDGTPKRAVGIHIDIDERKASEASLEEERDMFAEGPAVVFKWGNDDGWPVEYVSDNVTETFGYTPEQLQSGAVPYGDLVHDDDLGRVVEEVEANSDDTTERFSHDPYRMVTADGAVKWVTDNTKIVREDGEITHYLGYLIDITERKRLERNLRALQRVASDLATARSTDEIGEMAVNAATDILGLDLTGIWAYDEQADALEPVAETESARAVIGDSPRFTPDDSLAWAAFEAGELRTYDDVSDVEGRHNAETPIQSEILLPLGDQGLMSTGATEPREFTEMDVDLFRVLGAAVEAAMVRAEREHELRRQNERLDRFASVVAHDLRNPLSVAKGFREVAEETGELSHLERVASAHDRIEHLIDDLLTLAKGESTVEDPERIALDAAATEAWGYVDTDQASLTVTDAVPTIHGDPGRVTQLFENLFRNSVEHGGNDVTITVGALPDRDGFYVEDDGVGVPPDRRDEVLEHGVSYGEGGTGFGLSIVADIASAHRWSVSLTEGSDGGARFEFETTA</sequence>
<feature type="domain" description="Response regulatory" evidence="8">
    <location>
        <begin position="13"/>
        <end position="129"/>
    </location>
</feature>
<dbReference type="InterPro" id="IPR003018">
    <property type="entry name" value="GAF"/>
</dbReference>
<name>A0A1H8KMX8_9EURY</name>
<dbReference type="Pfam" id="PF13185">
    <property type="entry name" value="GAF_2"/>
    <property type="match status" value="1"/>
</dbReference>
<feature type="domain" description="PAS" evidence="9">
    <location>
        <begin position="962"/>
        <end position="1016"/>
    </location>
</feature>
<feature type="domain" description="PAC" evidence="10">
    <location>
        <begin position="892"/>
        <end position="945"/>
    </location>
</feature>
<dbReference type="InterPro" id="IPR052162">
    <property type="entry name" value="Sensor_kinase/Photoreceptor"/>
</dbReference>
<dbReference type="SMART" id="SM00388">
    <property type="entry name" value="HisKA"/>
    <property type="match status" value="1"/>
</dbReference>
<dbReference type="PROSITE" id="PS50112">
    <property type="entry name" value="PAS"/>
    <property type="match status" value="5"/>
</dbReference>
<dbReference type="SUPFAM" id="SSF55781">
    <property type="entry name" value="GAF domain-like"/>
    <property type="match status" value="2"/>
</dbReference>
<protein>
    <recommendedName>
        <fullName evidence="2">histidine kinase</fullName>
        <ecNumber evidence="2">2.7.13.3</ecNumber>
    </recommendedName>
</protein>
<dbReference type="Pfam" id="PF00072">
    <property type="entry name" value="Response_reg"/>
    <property type="match status" value="1"/>
</dbReference>
<feature type="domain" description="PAC" evidence="10">
    <location>
        <begin position="1021"/>
        <end position="1072"/>
    </location>
</feature>
<dbReference type="SMART" id="SM00387">
    <property type="entry name" value="HATPase_c"/>
    <property type="match status" value="1"/>
</dbReference>
<accession>A0A1H8KMX8</accession>
<dbReference type="InterPro" id="IPR001610">
    <property type="entry name" value="PAC"/>
</dbReference>
<dbReference type="Gene3D" id="3.30.565.10">
    <property type="entry name" value="Histidine kinase-like ATPase, C-terminal domain"/>
    <property type="match status" value="1"/>
</dbReference>
<dbReference type="EMBL" id="FOCX01000006">
    <property type="protein sequence ID" value="SEN94177.1"/>
    <property type="molecule type" value="Genomic_DNA"/>
</dbReference>
<dbReference type="SUPFAM" id="SSF47384">
    <property type="entry name" value="Homodimeric domain of signal transducing histidine kinase"/>
    <property type="match status" value="1"/>
</dbReference>
<evidence type="ECO:0000313" key="12">
    <source>
        <dbReference type="Proteomes" id="UP000198775"/>
    </source>
</evidence>
<feature type="domain" description="Histidine kinase" evidence="7">
    <location>
        <begin position="1237"/>
        <end position="1431"/>
    </location>
</feature>
<dbReference type="PANTHER" id="PTHR43304">
    <property type="entry name" value="PHYTOCHROME-LIKE PROTEIN CPH1"/>
    <property type="match status" value="1"/>
</dbReference>
<dbReference type="Pfam" id="PF02518">
    <property type="entry name" value="HATPase_c"/>
    <property type="match status" value="1"/>
</dbReference>
<dbReference type="SMART" id="SM00086">
    <property type="entry name" value="PAC"/>
    <property type="match status" value="4"/>
</dbReference>
<dbReference type="InterPro" id="IPR005467">
    <property type="entry name" value="His_kinase_dom"/>
</dbReference>
<dbReference type="InterPro" id="IPR029016">
    <property type="entry name" value="GAF-like_dom_sf"/>
</dbReference>
<dbReference type="InterPro" id="IPR013656">
    <property type="entry name" value="PAS_4"/>
</dbReference>
<dbReference type="Gene3D" id="3.30.450.20">
    <property type="entry name" value="PAS domain"/>
    <property type="match status" value="6"/>
</dbReference>
<comment type="caution">
    <text evidence="6">Lacks conserved residue(s) required for the propagation of feature annotation.</text>
</comment>
<evidence type="ECO:0000256" key="5">
    <source>
        <dbReference type="ARBA" id="ARBA00022777"/>
    </source>
</evidence>
<evidence type="ECO:0000259" key="7">
    <source>
        <dbReference type="PROSITE" id="PS50109"/>
    </source>
</evidence>
<keyword evidence="4" id="KW-0808">Transferase</keyword>
<dbReference type="InterPro" id="IPR003594">
    <property type="entry name" value="HATPase_dom"/>
</dbReference>
<dbReference type="PROSITE" id="PS50110">
    <property type="entry name" value="RESPONSE_REGULATORY"/>
    <property type="match status" value="1"/>
</dbReference>
<feature type="domain" description="PAS" evidence="9">
    <location>
        <begin position="816"/>
        <end position="888"/>
    </location>
</feature>
<evidence type="ECO:0000259" key="8">
    <source>
        <dbReference type="PROSITE" id="PS50110"/>
    </source>
</evidence>
<dbReference type="Gene3D" id="3.40.50.2300">
    <property type="match status" value="1"/>
</dbReference>
<evidence type="ECO:0000256" key="6">
    <source>
        <dbReference type="PROSITE-ProRule" id="PRU00169"/>
    </source>
</evidence>
<dbReference type="SUPFAM" id="SSF55785">
    <property type="entry name" value="PYP-like sensor domain (PAS domain)"/>
    <property type="match status" value="6"/>
</dbReference>
<evidence type="ECO:0000259" key="10">
    <source>
        <dbReference type="PROSITE" id="PS50113"/>
    </source>
</evidence>
<dbReference type="InterPro" id="IPR036890">
    <property type="entry name" value="HATPase_C_sf"/>
</dbReference>
<evidence type="ECO:0000256" key="1">
    <source>
        <dbReference type="ARBA" id="ARBA00000085"/>
    </source>
</evidence>
<dbReference type="GO" id="GO:0000155">
    <property type="term" value="F:phosphorelay sensor kinase activity"/>
    <property type="evidence" value="ECO:0007669"/>
    <property type="project" value="InterPro"/>
</dbReference>
<gene>
    <name evidence="11" type="ORF">SAMN05216388_1006116</name>
</gene>
<keyword evidence="5" id="KW-0418">Kinase</keyword>
<dbReference type="Pfam" id="PF08447">
    <property type="entry name" value="PAS_3"/>
    <property type="match status" value="2"/>
</dbReference>